<sequence length="262" mass="28085">MASGWLLHAPGRRLDERVCSTGWHDLVRRGVLPFLAVIRWVGDAVPGLQKRDMDAGAAPHCDDVVRSASASKYSIQRDVSRPRSNMCPRPIPHAGVQQGNAQGSSRKVASYRGPNMCSTVNTPTQRPMALSSFAGPIITAAGATRGMPDPLPRLTGSVTPTGPRCFLRRVESYIAVGAETLPGDKGGRIDLMTIPAASQVLNPDTDPIAEPFVQYTRPWDTPYGTWSPAAVSISVTEPAPRPAGEPPIQQPHGEAIVSDRRV</sequence>
<accession>A0ABR0BYF4</accession>
<keyword evidence="3" id="KW-1185">Reference proteome</keyword>
<feature type="compositionally biased region" description="Pro residues" evidence="1">
    <location>
        <begin position="239"/>
        <end position="249"/>
    </location>
</feature>
<name>A0ABR0BYF4_PURLI</name>
<evidence type="ECO:0000313" key="2">
    <source>
        <dbReference type="EMBL" id="KAK4089000.1"/>
    </source>
</evidence>
<organism evidence="2 3">
    <name type="scientific">Purpureocillium lilacinum</name>
    <name type="common">Paecilomyces lilacinus</name>
    <dbReference type="NCBI Taxonomy" id="33203"/>
    <lineage>
        <taxon>Eukaryota</taxon>
        <taxon>Fungi</taxon>
        <taxon>Dikarya</taxon>
        <taxon>Ascomycota</taxon>
        <taxon>Pezizomycotina</taxon>
        <taxon>Sordariomycetes</taxon>
        <taxon>Hypocreomycetidae</taxon>
        <taxon>Hypocreales</taxon>
        <taxon>Ophiocordycipitaceae</taxon>
        <taxon>Purpureocillium</taxon>
    </lineage>
</organism>
<protein>
    <submittedName>
        <fullName evidence="2">Uncharacterized protein</fullName>
    </submittedName>
</protein>
<dbReference type="Proteomes" id="UP001287286">
    <property type="component" value="Unassembled WGS sequence"/>
</dbReference>
<feature type="region of interest" description="Disordered" evidence="1">
    <location>
        <begin position="236"/>
        <end position="262"/>
    </location>
</feature>
<evidence type="ECO:0000256" key="1">
    <source>
        <dbReference type="SAM" id="MobiDB-lite"/>
    </source>
</evidence>
<dbReference type="EMBL" id="JAWRVI010000021">
    <property type="protein sequence ID" value="KAK4089000.1"/>
    <property type="molecule type" value="Genomic_DNA"/>
</dbReference>
<reference evidence="2 3" key="1">
    <citation type="journal article" date="2024" name="Microbiol. Resour. Announc.">
        <title>Genome annotations for the ascomycete fungi Trichoderma harzianum, Trichoderma aggressivum, and Purpureocillium lilacinum.</title>
        <authorList>
            <person name="Beijen E.P.W."/>
            <person name="Ohm R.A."/>
        </authorList>
    </citation>
    <scope>NUCLEOTIDE SEQUENCE [LARGE SCALE GENOMIC DNA]</scope>
    <source>
        <strain evidence="2 3">CBS 150709</strain>
    </source>
</reference>
<proteinExistence type="predicted"/>
<evidence type="ECO:0000313" key="3">
    <source>
        <dbReference type="Proteomes" id="UP001287286"/>
    </source>
</evidence>
<comment type="caution">
    <text evidence="2">The sequence shown here is derived from an EMBL/GenBank/DDBJ whole genome shotgun (WGS) entry which is preliminary data.</text>
</comment>
<gene>
    <name evidence="2" type="ORF">Purlil1_6433</name>
</gene>